<organism evidence="10 11">
    <name type="scientific">Dorea formicigenerans</name>
    <dbReference type="NCBI Taxonomy" id="39486"/>
    <lineage>
        <taxon>Bacteria</taxon>
        <taxon>Bacillati</taxon>
        <taxon>Bacillota</taxon>
        <taxon>Clostridia</taxon>
        <taxon>Lachnospirales</taxon>
        <taxon>Lachnospiraceae</taxon>
        <taxon>Dorea</taxon>
    </lineage>
</organism>
<keyword evidence="4" id="KW-0808">Transferase</keyword>
<dbReference type="EMBL" id="JABAFX010000027">
    <property type="protein sequence ID" value="NME57849.1"/>
    <property type="molecule type" value="Genomic_DNA"/>
</dbReference>
<evidence type="ECO:0000256" key="2">
    <source>
        <dbReference type="ARBA" id="ARBA00012185"/>
    </source>
</evidence>
<evidence type="ECO:0000256" key="4">
    <source>
        <dbReference type="ARBA" id="ARBA00022679"/>
    </source>
</evidence>
<dbReference type="AlphaFoldDB" id="A0A848CLD8"/>
<dbReference type="Pfam" id="PF01555">
    <property type="entry name" value="N6_N4_Mtase"/>
    <property type="match status" value="1"/>
</dbReference>
<evidence type="ECO:0000256" key="7">
    <source>
        <dbReference type="ARBA" id="ARBA00023125"/>
    </source>
</evidence>
<dbReference type="EC" id="2.1.1.113" evidence="2"/>
<evidence type="ECO:0000313" key="11">
    <source>
        <dbReference type="Proteomes" id="UP000580130"/>
    </source>
</evidence>
<comment type="catalytic activity">
    <reaction evidence="8">
        <text>a 2'-deoxycytidine in DNA + S-adenosyl-L-methionine = an N(4)-methyl-2'-deoxycytidine in DNA + S-adenosyl-L-homocysteine + H(+)</text>
        <dbReference type="Rhea" id="RHEA:16857"/>
        <dbReference type="Rhea" id="RHEA-COMP:11369"/>
        <dbReference type="Rhea" id="RHEA-COMP:13674"/>
        <dbReference type="ChEBI" id="CHEBI:15378"/>
        <dbReference type="ChEBI" id="CHEBI:57856"/>
        <dbReference type="ChEBI" id="CHEBI:59789"/>
        <dbReference type="ChEBI" id="CHEBI:85452"/>
        <dbReference type="ChEBI" id="CHEBI:137933"/>
        <dbReference type="EC" id="2.1.1.113"/>
    </reaction>
</comment>
<keyword evidence="5" id="KW-0949">S-adenosyl-L-methionine</keyword>
<evidence type="ECO:0000256" key="5">
    <source>
        <dbReference type="ARBA" id="ARBA00022691"/>
    </source>
</evidence>
<evidence type="ECO:0000256" key="6">
    <source>
        <dbReference type="ARBA" id="ARBA00022747"/>
    </source>
</evidence>
<dbReference type="Gene3D" id="3.40.50.150">
    <property type="entry name" value="Vaccinia Virus protein VP39"/>
    <property type="match status" value="2"/>
</dbReference>
<proteinExistence type="inferred from homology"/>
<evidence type="ECO:0000259" key="9">
    <source>
        <dbReference type="Pfam" id="PF01555"/>
    </source>
</evidence>
<evidence type="ECO:0000256" key="8">
    <source>
        <dbReference type="ARBA" id="ARBA00049120"/>
    </source>
</evidence>
<accession>A0A848CLD8</accession>
<dbReference type="InterPro" id="IPR002941">
    <property type="entry name" value="DNA_methylase_N4/N6"/>
</dbReference>
<dbReference type="GO" id="GO:0003677">
    <property type="term" value="F:DNA binding"/>
    <property type="evidence" value="ECO:0007669"/>
    <property type="project" value="UniProtKB-KW"/>
</dbReference>
<comment type="caution">
    <text evidence="10">The sequence shown here is derived from an EMBL/GenBank/DDBJ whole genome shotgun (WGS) entry which is preliminary data.</text>
</comment>
<keyword evidence="3" id="KW-0489">Methyltransferase</keyword>
<dbReference type="InterPro" id="IPR017985">
    <property type="entry name" value="MeTrfase_CN4_CS"/>
</dbReference>
<feature type="domain" description="DNA methylase N-4/N-6" evidence="9">
    <location>
        <begin position="15"/>
        <end position="88"/>
    </location>
</feature>
<name>A0A848CLD8_9FIRM</name>
<comment type="similarity">
    <text evidence="1">Belongs to the N(4)/N(6)-methyltransferase family. N(4) subfamily.</text>
</comment>
<sequence length="412" mass="48658">MNDKIDLLDNINWNFDFKNEYLYDRAQPINCRKYFSYPATFIPEIPYTLIEILSEPGECILDPFGGIGTTFFQAVIQDREAYSIDNNLVASEINRSMAFIFNSFYELDKVQEKILKFCADYKENNDYTKDISGEQIQLREWYAEETYNQIAYLISKYNVTREKLGEIEYHIFKICLADILTTASSQNGGWAYIADNVKPKKDKLKEKKAIERFNFCVKRIVEDFLKYREVLQKKGGNLYLKSIQDNHILNQNFVQMEVSDLKGKVDLVVTSPPYPKMIDYVKSQRLVYYLLDKEFKQNLEEEIGARYKRTKRDTLDQYLAAMKECNSKLANIIKDGGYLCYILPDYPVESDDTKDSRRQIIEKVVEDCKQKGFHEEKEIHRYIPGTKRSNNMKWASLKNEKIWIFKRVKHEI</sequence>
<dbReference type="SUPFAM" id="SSF53335">
    <property type="entry name" value="S-adenosyl-L-methionine-dependent methyltransferases"/>
    <property type="match status" value="2"/>
</dbReference>
<protein>
    <recommendedName>
        <fullName evidence="2">site-specific DNA-methyltransferase (cytosine-N(4)-specific)</fullName>
        <ecNumber evidence="2">2.1.1.113</ecNumber>
    </recommendedName>
</protein>
<dbReference type="GO" id="GO:0009307">
    <property type="term" value="P:DNA restriction-modification system"/>
    <property type="evidence" value="ECO:0007669"/>
    <property type="project" value="UniProtKB-KW"/>
</dbReference>
<evidence type="ECO:0000256" key="1">
    <source>
        <dbReference type="ARBA" id="ARBA00010203"/>
    </source>
</evidence>
<dbReference type="GO" id="GO:0008170">
    <property type="term" value="F:N-methyltransferase activity"/>
    <property type="evidence" value="ECO:0007669"/>
    <property type="project" value="InterPro"/>
</dbReference>
<keyword evidence="6" id="KW-0680">Restriction system</keyword>
<dbReference type="RefSeq" id="WP_168933976.1">
    <property type="nucleotide sequence ID" value="NZ_JABAFX010000027.1"/>
</dbReference>
<keyword evidence="7" id="KW-0238">DNA-binding</keyword>
<dbReference type="GO" id="GO:0032259">
    <property type="term" value="P:methylation"/>
    <property type="evidence" value="ECO:0007669"/>
    <property type="project" value="UniProtKB-KW"/>
</dbReference>
<evidence type="ECO:0000256" key="3">
    <source>
        <dbReference type="ARBA" id="ARBA00022603"/>
    </source>
</evidence>
<dbReference type="PROSITE" id="PS00093">
    <property type="entry name" value="N4_MTASE"/>
    <property type="match status" value="1"/>
</dbReference>
<dbReference type="GO" id="GO:0015667">
    <property type="term" value="F:site-specific DNA-methyltransferase (cytosine-N4-specific) activity"/>
    <property type="evidence" value="ECO:0007669"/>
    <property type="project" value="UniProtKB-EC"/>
</dbReference>
<dbReference type="InterPro" id="IPR029063">
    <property type="entry name" value="SAM-dependent_MTases_sf"/>
</dbReference>
<reference evidence="10 11" key="1">
    <citation type="submission" date="2020-04" db="EMBL/GenBank/DDBJ databases">
        <authorList>
            <person name="Hitch T.C.A."/>
            <person name="Wylensek D."/>
            <person name="Clavel T."/>
        </authorList>
    </citation>
    <scope>NUCLEOTIDE SEQUENCE [LARGE SCALE GENOMIC DNA]</scope>
    <source>
        <strain evidence="10 11">BSM-383-APC-5F</strain>
    </source>
</reference>
<evidence type="ECO:0000313" key="10">
    <source>
        <dbReference type="EMBL" id="NME57849.1"/>
    </source>
</evidence>
<dbReference type="Proteomes" id="UP000580130">
    <property type="component" value="Unassembled WGS sequence"/>
</dbReference>
<gene>
    <name evidence="10" type="ORF">HF855_10585</name>
</gene>